<proteinExistence type="predicted"/>
<dbReference type="InterPro" id="IPR016181">
    <property type="entry name" value="Acyl_CoA_acyltransferase"/>
</dbReference>
<dbReference type="Gene3D" id="3.40.630.30">
    <property type="match status" value="1"/>
</dbReference>
<name>A0AAJ2IZJ0_9LACT</name>
<dbReference type="EMBL" id="JARPYC010000004">
    <property type="protein sequence ID" value="MDT2666760.1"/>
    <property type="molecule type" value="Genomic_DNA"/>
</dbReference>
<evidence type="ECO:0000313" key="1">
    <source>
        <dbReference type="EMBL" id="MDT2666760.1"/>
    </source>
</evidence>
<dbReference type="AlphaFoldDB" id="A0AAJ2IZJ0"/>
<reference evidence="1" key="1">
    <citation type="submission" date="2023-03" db="EMBL/GenBank/DDBJ databases">
        <authorList>
            <person name="Shen W."/>
            <person name="Cai J."/>
        </authorList>
    </citation>
    <scope>NUCLEOTIDE SEQUENCE</scope>
    <source>
        <strain evidence="1">Y3</strain>
    </source>
</reference>
<organism evidence="1 2">
    <name type="scientific">Lactococcus petauri</name>
    <dbReference type="NCBI Taxonomy" id="1940789"/>
    <lineage>
        <taxon>Bacteria</taxon>
        <taxon>Bacillati</taxon>
        <taxon>Bacillota</taxon>
        <taxon>Bacilli</taxon>
        <taxon>Lactobacillales</taxon>
        <taxon>Streptococcaceae</taxon>
        <taxon>Lactococcus</taxon>
    </lineage>
</organism>
<dbReference type="RefSeq" id="WP_311793323.1">
    <property type="nucleotide sequence ID" value="NZ_JARPXT010000004.1"/>
</dbReference>
<gene>
    <name evidence="1" type="ORF">P7D34_05855</name>
</gene>
<dbReference type="Proteomes" id="UP001257962">
    <property type="component" value="Unassembled WGS sequence"/>
</dbReference>
<evidence type="ECO:0008006" key="3">
    <source>
        <dbReference type="Google" id="ProtNLM"/>
    </source>
</evidence>
<sequence>MSNQVYFYEKNIENLSRINEFKYYNKKILQYEEMHEKIFIVSVEEKLDRDGKLTNLEFMLHDMSDSRSIVRWHTHIDCDVLYDKNFGFIKRLYIHDFQTRSPNQGYGTLLMKVFLDYISHHFKVKEVLVTGWLSSEDEKDEDNHQRRDYFYQKFGFEIREEHIYKKIECNKARVFSNFKVTEK</sequence>
<evidence type="ECO:0000313" key="2">
    <source>
        <dbReference type="Proteomes" id="UP001257962"/>
    </source>
</evidence>
<accession>A0AAJ2IZJ0</accession>
<protein>
    <recommendedName>
        <fullName evidence="3">N-acetyltransferase domain-containing protein</fullName>
    </recommendedName>
</protein>
<dbReference type="SUPFAM" id="SSF55729">
    <property type="entry name" value="Acyl-CoA N-acyltransferases (Nat)"/>
    <property type="match status" value="1"/>
</dbReference>
<comment type="caution">
    <text evidence="1">The sequence shown here is derived from an EMBL/GenBank/DDBJ whole genome shotgun (WGS) entry which is preliminary data.</text>
</comment>